<sequence length="156" mass="17065">MMSSQKPEGAASRSITDVSKEQKLKRSGSGSGSDDQTSGSDLESDSFGSCSDRAQTSRNAYRRRGPNNRTKAAAPKPPAPKPPNKGKQERCVSSTFVQNSYYMKLDAALPHSHRPQQSNQAPRASLFMTFKLSALTGCIEKSSKKRRTYSTFNPKT</sequence>
<dbReference type="Proteomes" id="UP000008063">
    <property type="component" value="Unassembled WGS sequence"/>
</dbReference>
<evidence type="ECO:0000313" key="2">
    <source>
        <dbReference type="EMBL" id="EGN92907.1"/>
    </source>
</evidence>
<evidence type="ECO:0000313" key="3">
    <source>
        <dbReference type="Proteomes" id="UP000008063"/>
    </source>
</evidence>
<dbReference type="InParanoid" id="F8QFS3"/>
<name>F8QFS3_SERL3</name>
<organism evidence="3">
    <name type="scientific">Serpula lacrymans var. lacrymans (strain S7.3)</name>
    <name type="common">Dry rot fungus</name>
    <dbReference type="NCBI Taxonomy" id="936435"/>
    <lineage>
        <taxon>Eukaryota</taxon>
        <taxon>Fungi</taxon>
        <taxon>Dikarya</taxon>
        <taxon>Basidiomycota</taxon>
        <taxon>Agaricomycotina</taxon>
        <taxon>Agaricomycetes</taxon>
        <taxon>Agaricomycetidae</taxon>
        <taxon>Boletales</taxon>
        <taxon>Coniophorineae</taxon>
        <taxon>Serpulaceae</taxon>
        <taxon>Serpula</taxon>
    </lineage>
</organism>
<accession>F8QFS3</accession>
<proteinExistence type="predicted"/>
<dbReference type="AlphaFoldDB" id="F8QFS3"/>
<protein>
    <submittedName>
        <fullName evidence="2">Uncharacterized protein</fullName>
    </submittedName>
</protein>
<dbReference type="HOGENOM" id="CLU_1687759_0_0_1"/>
<evidence type="ECO:0000256" key="1">
    <source>
        <dbReference type="SAM" id="MobiDB-lite"/>
    </source>
</evidence>
<feature type="compositionally biased region" description="Polar residues" evidence="1">
    <location>
        <begin position="46"/>
        <end position="59"/>
    </location>
</feature>
<feature type="compositionally biased region" description="Low complexity" evidence="1">
    <location>
        <begin position="32"/>
        <end position="41"/>
    </location>
</feature>
<reference evidence="3" key="1">
    <citation type="journal article" date="2011" name="Science">
        <title>The plant cell wall-decomposing machinery underlies the functional diversity of forest fungi.</title>
        <authorList>
            <person name="Eastwood D.C."/>
            <person name="Floudas D."/>
            <person name="Binder M."/>
            <person name="Majcherczyk A."/>
            <person name="Schneider P."/>
            <person name="Aerts A."/>
            <person name="Asiegbu F.O."/>
            <person name="Baker S.E."/>
            <person name="Barry K."/>
            <person name="Bendiksby M."/>
            <person name="Blumentritt M."/>
            <person name="Coutinho P.M."/>
            <person name="Cullen D."/>
            <person name="de Vries R.P."/>
            <person name="Gathman A."/>
            <person name="Goodell B."/>
            <person name="Henrissat B."/>
            <person name="Ihrmark K."/>
            <person name="Kauserud H."/>
            <person name="Kohler A."/>
            <person name="LaButti K."/>
            <person name="Lapidus A."/>
            <person name="Lavin J.L."/>
            <person name="Lee Y.-H."/>
            <person name="Lindquist E."/>
            <person name="Lilly W."/>
            <person name="Lucas S."/>
            <person name="Morin E."/>
            <person name="Murat C."/>
            <person name="Oguiza J.A."/>
            <person name="Park J."/>
            <person name="Pisabarro A.G."/>
            <person name="Riley R."/>
            <person name="Rosling A."/>
            <person name="Salamov A."/>
            <person name="Schmidt O."/>
            <person name="Schmutz J."/>
            <person name="Skrede I."/>
            <person name="Stenlid J."/>
            <person name="Wiebenga A."/>
            <person name="Xie X."/>
            <person name="Kuees U."/>
            <person name="Hibbett D.S."/>
            <person name="Hoffmeister D."/>
            <person name="Hoegberg N."/>
            <person name="Martin F."/>
            <person name="Grigoriev I.V."/>
            <person name="Watkinson S.C."/>
        </authorList>
    </citation>
    <scope>NUCLEOTIDE SEQUENCE [LARGE SCALE GENOMIC DNA]</scope>
    <source>
        <strain evidence="3">strain S7.3</strain>
    </source>
</reference>
<feature type="region of interest" description="Disordered" evidence="1">
    <location>
        <begin position="1"/>
        <end position="91"/>
    </location>
</feature>
<gene>
    <name evidence="2" type="ORF">SERLA73DRAFT_190521</name>
</gene>
<dbReference type="EMBL" id="GL945497">
    <property type="protein sequence ID" value="EGN92907.1"/>
    <property type="molecule type" value="Genomic_DNA"/>
</dbReference>
<keyword evidence="3" id="KW-1185">Reference proteome</keyword>